<name>A0A0E0MHR4_ORYPU</name>
<dbReference type="AlphaFoldDB" id="A0A0E0MHR4"/>
<evidence type="ECO:0000313" key="1">
    <source>
        <dbReference type="EnsemblPlants" id="OPUNC11G17990.4"/>
    </source>
</evidence>
<keyword evidence="2" id="KW-1185">Reference proteome</keyword>
<dbReference type="Gramene" id="OPUNC11G17990.4">
    <property type="protein sequence ID" value="OPUNC11G17990.4"/>
    <property type="gene ID" value="OPUNC11G17990"/>
</dbReference>
<accession>A0A0E0MHR4</accession>
<organism evidence="1">
    <name type="scientific">Oryza punctata</name>
    <name type="common">Red rice</name>
    <dbReference type="NCBI Taxonomy" id="4537"/>
    <lineage>
        <taxon>Eukaryota</taxon>
        <taxon>Viridiplantae</taxon>
        <taxon>Streptophyta</taxon>
        <taxon>Embryophyta</taxon>
        <taxon>Tracheophyta</taxon>
        <taxon>Spermatophyta</taxon>
        <taxon>Magnoliopsida</taxon>
        <taxon>Liliopsida</taxon>
        <taxon>Poales</taxon>
        <taxon>Poaceae</taxon>
        <taxon>BOP clade</taxon>
        <taxon>Oryzoideae</taxon>
        <taxon>Oryzeae</taxon>
        <taxon>Oryzinae</taxon>
        <taxon>Oryza</taxon>
    </lineage>
</organism>
<dbReference type="Proteomes" id="UP000026962">
    <property type="component" value="Chromosome 11"/>
</dbReference>
<dbReference type="EnsemblPlants" id="OPUNC11G17990.4">
    <property type="protein sequence ID" value="OPUNC11G17990.4"/>
    <property type="gene ID" value="OPUNC11G17990"/>
</dbReference>
<proteinExistence type="predicted"/>
<evidence type="ECO:0000313" key="2">
    <source>
        <dbReference type="Proteomes" id="UP000026962"/>
    </source>
</evidence>
<reference evidence="1" key="2">
    <citation type="submission" date="2018-05" db="EMBL/GenBank/DDBJ databases">
        <title>OpunRS2 (Oryza punctata Reference Sequence Version 2).</title>
        <authorList>
            <person name="Zhang J."/>
            <person name="Kudrna D."/>
            <person name="Lee S."/>
            <person name="Talag J."/>
            <person name="Welchert J."/>
            <person name="Wing R.A."/>
        </authorList>
    </citation>
    <scope>NUCLEOTIDE SEQUENCE [LARGE SCALE GENOMIC DNA]</scope>
</reference>
<protein>
    <submittedName>
        <fullName evidence="1">Uncharacterized protein</fullName>
    </submittedName>
</protein>
<reference evidence="1" key="1">
    <citation type="submission" date="2015-04" db="UniProtKB">
        <authorList>
            <consortium name="EnsemblPlants"/>
        </authorList>
    </citation>
    <scope>IDENTIFICATION</scope>
</reference>
<dbReference type="HOGENOM" id="CLU_2376481_0_0_1"/>
<sequence>MFVNVLYHLIRDNVTVELELLQLRKVADARQGHHRGSEGPGDLLELRCCSFVCEADAGDVRAVNNKEVELSELTIVEVEATSDARLLQENEAAQAW</sequence>